<proteinExistence type="inferred from homology"/>
<dbReference type="InterPro" id="IPR017896">
    <property type="entry name" value="4Fe4S_Fe-S-bd"/>
</dbReference>
<dbReference type="PROSITE" id="PS00616">
    <property type="entry name" value="HIS_ACID_PHOSPHAT_1"/>
    <property type="match status" value="1"/>
</dbReference>
<accession>A0A6H5IKR7</accession>
<dbReference type="PROSITE" id="PS51379">
    <property type="entry name" value="4FE4S_FER_2"/>
    <property type="match status" value="1"/>
</dbReference>
<evidence type="ECO:0000256" key="4">
    <source>
        <dbReference type="ARBA" id="ARBA00007357"/>
    </source>
</evidence>
<evidence type="ECO:0000313" key="14">
    <source>
        <dbReference type="EMBL" id="CAB0037785.1"/>
    </source>
</evidence>
<dbReference type="PROSITE" id="PS51885">
    <property type="entry name" value="NEPRILYSIN"/>
    <property type="match status" value="1"/>
</dbReference>
<dbReference type="InterPro" id="IPR050645">
    <property type="entry name" value="Histidine_acid_phosphatase"/>
</dbReference>
<dbReference type="PANTHER" id="PTHR11567:SF211">
    <property type="entry name" value="PROSTATIC ACID PHOSPHATASE"/>
    <property type="match status" value="1"/>
</dbReference>
<evidence type="ECO:0000313" key="15">
    <source>
        <dbReference type="Proteomes" id="UP000479190"/>
    </source>
</evidence>
<feature type="chain" id="PRO_5026036134" description="acid phosphatase" evidence="12">
    <location>
        <begin position="24"/>
        <end position="1559"/>
    </location>
</feature>
<keyword evidence="11" id="KW-0812">Transmembrane</keyword>
<keyword evidence="11" id="KW-0472">Membrane</keyword>
<evidence type="ECO:0000256" key="9">
    <source>
        <dbReference type="ARBA" id="ARBA00023180"/>
    </source>
</evidence>
<dbReference type="PANTHER" id="PTHR11567">
    <property type="entry name" value="ACID PHOSPHATASE-RELATED"/>
    <property type="match status" value="1"/>
</dbReference>
<dbReference type="GO" id="GO:0004222">
    <property type="term" value="F:metalloendopeptidase activity"/>
    <property type="evidence" value="ECO:0007669"/>
    <property type="project" value="InterPro"/>
</dbReference>
<evidence type="ECO:0000259" key="13">
    <source>
        <dbReference type="PROSITE" id="PS51379"/>
    </source>
</evidence>
<keyword evidence="6 12" id="KW-0732">Signal</keyword>
<dbReference type="EC" id="3.1.3.2" evidence="5"/>
<dbReference type="CDD" id="cd07061">
    <property type="entry name" value="HP_HAP_like"/>
    <property type="match status" value="2"/>
</dbReference>
<evidence type="ECO:0000256" key="12">
    <source>
        <dbReference type="SAM" id="SignalP"/>
    </source>
</evidence>
<keyword evidence="9" id="KW-0325">Glycoprotein</keyword>
<keyword evidence="7" id="KW-0378">Hydrolase</keyword>
<feature type="transmembrane region" description="Helical" evidence="11">
    <location>
        <begin position="1036"/>
        <end position="1056"/>
    </location>
</feature>
<dbReference type="InterPro" id="IPR008753">
    <property type="entry name" value="Peptidase_M13_N"/>
</dbReference>
<dbReference type="OrthoDB" id="6475849at2759"/>
<dbReference type="GO" id="GO:0006508">
    <property type="term" value="P:proteolysis"/>
    <property type="evidence" value="ECO:0007669"/>
    <property type="project" value="InterPro"/>
</dbReference>
<feature type="domain" description="4Fe-4S ferredoxin-type" evidence="13">
    <location>
        <begin position="555"/>
        <end position="587"/>
    </location>
</feature>
<dbReference type="InterPro" id="IPR000718">
    <property type="entry name" value="Peptidase_M13"/>
</dbReference>
<comment type="subcellular location">
    <subcellularLocation>
        <location evidence="2">Cell membrane</location>
        <topology evidence="2">Single-pass type II membrane protein</topology>
    </subcellularLocation>
</comment>
<evidence type="ECO:0000256" key="7">
    <source>
        <dbReference type="ARBA" id="ARBA00022801"/>
    </source>
</evidence>
<keyword evidence="11" id="KW-1133">Transmembrane helix</keyword>
<protein>
    <recommendedName>
        <fullName evidence="5">acid phosphatase</fullName>
        <ecNumber evidence="5">3.1.3.2</ecNumber>
    </recommendedName>
</protein>
<dbReference type="InterPro" id="IPR033379">
    <property type="entry name" value="Acid_Pase_AS"/>
</dbReference>
<evidence type="ECO:0000256" key="11">
    <source>
        <dbReference type="SAM" id="Phobius"/>
    </source>
</evidence>
<sequence>MKRRVCFFSIFLIFTWQNSIVHAGNPELTLKLVQVIFRHGDRTPDKGERYSTDPYDAKYWAPMGYGQLTKMGEKHAYKFGQMLRAKYGDFLGPYRQEFVYAFSTDFERTKRTLQLVLNGLYPPTPSQRWSESMHVRPFPAHFLPNAQNFLRPVRTKTCPRYKSLYEQAIRSPKLWAELEKYEDFIDRVRRDTGFIDLPTKTGSRLLANLRAVDSMGLPQPIWCSRECARNLYALASLNNDVYVQNLEMQRIVVGPTLDALLKKIYRNEREARDQHRIYLYSAHDINIATISRALRLKDVPEIPDYCSALIFDKLVDKANKIYVRWGEKHSRRLGEVLRNRYNDFLGDYDPRYVYAFSTDDELTKKSLKKVLKGLYPRSHNPNWTELHNYLAYSERNELNFLSPIPKFCTRSSNGRFMYPSQNSIELPLPEWCSRDCLKNLYGLTALHTEISVLNNDLARMAVGPTLEIISLRLADKNTGTAVNPTKIFLYGARDSNVALMTKALKLKDLPEVPDYSSALIFERLRNKKGKAFVRLLYYTGTSDELIPVQLKKPKHNPLTNAALKCINCSTYCDNECPLESFAKIVEPLMPRPEDKECIAKKSKTIPHAPYGEARKHIHHRARARCITRSWAGCCSIAPMMAAELNHDDFVCAPARPLRARRATTATHTTLRRNELFRALWRSRPIVHRDRERHAYETGGDTIEIRGQRRTWPIYPYSQRRTTASCSTDKTIRIVPNQISNFTAARLSNPRAAAAAGFFFNFTLKRAVSTCITFIISSSSAIRYERGAYSSADSLLEEQQHDSDMRYKSAKFVIFLYFLARLCRIYTHKLRTVGRASAIGITRRVYTHTHAYTRTRAQHTLTKFIAMHGEPFIYRVRPSRHATRRRVKSLETDKKIQHNCTGGEANTLERRKKGHGRAILSVKITRTAQILARSHIGSHEIISAERKLRLCRSLASLRVIYNASTARSAQRKTRFAVSCSTLTRIIVSLTITTTKCNWSRASRTNMYIFTAIFAEAFVAWSKQQDNEKSARTKQTRLIIVVGLLAVAVIALVVTLTLQTTIFGASGGSGESKEMCQSEECIKTAARMIENLNKSVDPCEDFYDFACGGWIARNPIPQSESVWDQLISLHEELSQKLRLLLEEPDQPGEPRGVKLARAYYRTCLDTDSMEKLGMEPIYEVMAKLKLPRDIPEDDLNPPELDVAWLAGNAHRLLKLHLMVNFFISEDPRNGTLNRMMLEQVSPVLPDRHLLDPERFKSEIDEYKKYAKSMLELAGVGKRSGEFAQEIVDFSTQLARDLKHAGGAQEPQPYVSRLIVPGPSNDDGYECCAGMKEAPGRTYTYTAQWNWTTYINGVFNDTDVKIDAAKEKVIVVDMTYLQKLPQLLVLTPPSVIVKITYILSAMNFKTSSRFGFECTKITGVYLFKATYSLMSKSILATCGGPCTAPWRRSPCGASASSASSTASASTASRRIIRAGRSACPTPTTTSAWPSPTCTPRGSSTRTRSKRQISSECARLDVHTMSEFTFFVKLARKLGASLLHLIAIYIPLYCTGAGHADGHKGGL</sequence>
<dbReference type="Gene3D" id="1.10.1380.10">
    <property type="entry name" value="Neutral endopeptidase , domain2"/>
    <property type="match status" value="1"/>
</dbReference>
<gene>
    <name evidence="14" type="ORF">TBRA_LOCUS9596</name>
</gene>
<evidence type="ECO:0000256" key="5">
    <source>
        <dbReference type="ARBA" id="ARBA00012646"/>
    </source>
</evidence>
<keyword evidence="8" id="KW-1015">Disulfide bond</keyword>
<dbReference type="EMBL" id="CADCXV010000868">
    <property type="protein sequence ID" value="CAB0037785.1"/>
    <property type="molecule type" value="Genomic_DNA"/>
</dbReference>
<comment type="similarity">
    <text evidence="3">Belongs to the histidine acid phosphatase family.</text>
</comment>
<dbReference type="Gene3D" id="3.40.50.1240">
    <property type="entry name" value="Phosphoglycerate mutase-like"/>
    <property type="match status" value="3"/>
</dbReference>
<comment type="similarity">
    <text evidence="4">Belongs to the peptidase M13 family.</text>
</comment>
<feature type="region of interest" description="Disordered" evidence="10">
    <location>
        <begin position="1475"/>
        <end position="1503"/>
    </location>
</feature>
<reference evidence="14 15" key="1">
    <citation type="submission" date="2020-02" db="EMBL/GenBank/DDBJ databases">
        <authorList>
            <person name="Ferguson B K."/>
        </authorList>
    </citation>
    <scope>NUCLEOTIDE SEQUENCE [LARGE SCALE GENOMIC DNA]</scope>
</reference>
<evidence type="ECO:0000256" key="10">
    <source>
        <dbReference type="SAM" id="MobiDB-lite"/>
    </source>
</evidence>
<dbReference type="Pfam" id="PF00328">
    <property type="entry name" value="His_Phos_2"/>
    <property type="match status" value="1"/>
</dbReference>
<dbReference type="InterPro" id="IPR000560">
    <property type="entry name" value="His_Pase_clade-2"/>
</dbReference>
<evidence type="ECO:0000256" key="1">
    <source>
        <dbReference type="ARBA" id="ARBA00000032"/>
    </source>
</evidence>
<evidence type="ECO:0000256" key="8">
    <source>
        <dbReference type="ARBA" id="ARBA00023157"/>
    </source>
</evidence>
<dbReference type="GO" id="GO:0005886">
    <property type="term" value="C:plasma membrane"/>
    <property type="evidence" value="ECO:0007669"/>
    <property type="project" value="UniProtKB-SubCell"/>
</dbReference>
<dbReference type="Proteomes" id="UP000479190">
    <property type="component" value="Unassembled WGS sequence"/>
</dbReference>
<evidence type="ECO:0000256" key="6">
    <source>
        <dbReference type="ARBA" id="ARBA00022729"/>
    </source>
</evidence>
<dbReference type="InterPro" id="IPR042089">
    <property type="entry name" value="Peptidase_M13_dom_2"/>
</dbReference>
<dbReference type="Pfam" id="PF05649">
    <property type="entry name" value="Peptidase_M13_N"/>
    <property type="match status" value="1"/>
</dbReference>
<feature type="transmembrane region" description="Helical" evidence="11">
    <location>
        <begin position="1003"/>
        <end position="1020"/>
    </location>
</feature>
<dbReference type="SUPFAM" id="SSF55486">
    <property type="entry name" value="Metalloproteases ('zincins'), catalytic domain"/>
    <property type="match status" value="1"/>
</dbReference>
<feature type="signal peptide" evidence="12">
    <location>
        <begin position="1"/>
        <end position="23"/>
    </location>
</feature>
<organism evidence="14 15">
    <name type="scientific">Trichogramma brassicae</name>
    <dbReference type="NCBI Taxonomy" id="86971"/>
    <lineage>
        <taxon>Eukaryota</taxon>
        <taxon>Metazoa</taxon>
        <taxon>Ecdysozoa</taxon>
        <taxon>Arthropoda</taxon>
        <taxon>Hexapoda</taxon>
        <taxon>Insecta</taxon>
        <taxon>Pterygota</taxon>
        <taxon>Neoptera</taxon>
        <taxon>Endopterygota</taxon>
        <taxon>Hymenoptera</taxon>
        <taxon>Apocrita</taxon>
        <taxon>Proctotrupomorpha</taxon>
        <taxon>Chalcidoidea</taxon>
        <taxon>Trichogrammatidae</taxon>
        <taxon>Trichogramma</taxon>
    </lineage>
</organism>
<dbReference type="GO" id="GO:0003993">
    <property type="term" value="F:acid phosphatase activity"/>
    <property type="evidence" value="ECO:0007669"/>
    <property type="project" value="UniProtKB-EC"/>
</dbReference>
<dbReference type="InterPro" id="IPR029033">
    <property type="entry name" value="His_PPase_superfam"/>
</dbReference>
<dbReference type="SUPFAM" id="SSF53254">
    <property type="entry name" value="Phosphoglycerate mutase-like"/>
    <property type="match status" value="2"/>
</dbReference>
<keyword evidence="15" id="KW-1185">Reference proteome</keyword>
<evidence type="ECO:0000256" key="3">
    <source>
        <dbReference type="ARBA" id="ARBA00005375"/>
    </source>
</evidence>
<comment type="catalytic activity">
    <reaction evidence="1">
        <text>a phosphate monoester + H2O = an alcohol + phosphate</text>
        <dbReference type="Rhea" id="RHEA:15017"/>
        <dbReference type="ChEBI" id="CHEBI:15377"/>
        <dbReference type="ChEBI" id="CHEBI:30879"/>
        <dbReference type="ChEBI" id="CHEBI:43474"/>
        <dbReference type="ChEBI" id="CHEBI:67140"/>
        <dbReference type="EC" id="3.1.3.2"/>
    </reaction>
</comment>
<feature type="compositionally biased region" description="Low complexity" evidence="10">
    <location>
        <begin position="1475"/>
        <end position="1492"/>
    </location>
</feature>
<evidence type="ECO:0000256" key="2">
    <source>
        <dbReference type="ARBA" id="ARBA00004401"/>
    </source>
</evidence>
<name>A0A6H5IKR7_9HYME</name>